<proteinExistence type="predicted"/>
<evidence type="ECO:0000313" key="4">
    <source>
        <dbReference type="Proteomes" id="UP001596972"/>
    </source>
</evidence>
<evidence type="ECO:0000259" key="2">
    <source>
        <dbReference type="Pfam" id="PF13592"/>
    </source>
</evidence>
<sequence>MARYPQGGGMTAAGRDKREQVRMRAAQWFAEGRPNARIAADLRVGLRQVEKWRRAWREGGADALRSKGPHGRPRLDQAAFARLEAELNRGPAAHGWAHDQRWTLDRVAEVIRRLFGIDYTRPGVSLLLRRNGWSVQVPGRRAIERDDQAIEVWKERVWPQVETPRRTWAPGSASKTRPVKGSGRPKDAPGAAGDTARR</sequence>
<dbReference type="Pfam" id="PF13592">
    <property type="entry name" value="HTH_33"/>
    <property type="match status" value="1"/>
</dbReference>
<dbReference type="RefSeq" id="WP_378307748.1">
    <property type="nucleotide sequence ID" value="NZ_JBHTJA010000250.1"/>
</dbReference>
<dbReference type="InterPro" id="IPR009057">
    <property type="entry name" value="Homeodomain-like_sf"/>
</dbReference>
<dbReference type="SUPFAM" id="SSF46689">
    <property type="entry name" value="Homeodomain-like"/>
    <property type="match status" value="1"/>
</dbReference>
<protein>
    <submittedName>
        <fullName evidence="3">Winged helix-turn-helix domain-containing protein</fullName>
    </submittedName>
</protein>
<dbReference type="Proteomes" id="UP001596972">
    <property type="component" value="Unassembled WGS sequence"/>
</dbReference>
<dbReference type="EMBL" id="JBHTJA010000250">
    <property type="protein sequence ID" value="MFD0906164.1"/>
    <property type="molecule type" value="Genomic_DNA"/>
</dbReference>
<evidence type="ECO:0000256" key="1">
    <source>
        <dbReference type="SAM" id="MobiDB-lite"/>
    </source>
</evidence>
<organism evidence="3 4">
    <name type="scientific">Actinomadura sediminis</name>
    <dbReference type="NCBI Taxonomy" id="1038904"/>
    <lineage>
        <taxon>Bacteria</taxon>
        <taxon>Bacillati</taxon>
        <taxon>Actinomycetota</taxon>
        <taxon>Actinomycetes</taxon>
        <taxon>Streptosporangiales</taxon>
        <taxon>Thermomonosporaceae</taxon>
        <taxon>Actinomadura</taxon>
    </lineage>
</organism>
<feature type="region of interest" description="Disordered" evidence="1">
    <location>
        <begin position="163"/>
        <end position="198"/>
    </location>
</feature>
<dbReference type="Pfam" id="PF13384">
    <property type="entry name" value="HTH_23"/>
    <property type="match status" value="1"/>
</dbReference>
<evidence type="ECO:0000313" key="3">
    <source>
        <dbReference type="EMBL" id="MFD0906164.1"/>
    </source>
</evidence>
<comment type="caution">
    <text evidence="3">The sequence shown here is derived from an EMBL/GenBank/DDBJ whole genome shotgun (WGS) entry which is preliminary data.</text>
</comment>
<accession>A0ABW3F614</accession>
<keyword evidence="4" id="KW-1185">Reference proteome</keyword>
<gene>
    <name evidence="3" type="ORF">ACFQ11_37730</name>
</gene>
<reference evidence="4" key="1">
    <citation type="journal article" date="2019" name="Int. J. Syst. Evol. Microbiol.">
        <title>The Global Catalogue of Microorganisms (GCM) 10K type strain sequencing project: providing services to taxonomists for standard genome sequencing and annotation.</title>
        <authorList>
            <consortium name="The Broad Institute Genomics Platform"/>
            <consortium name="The Broad Institute Genome Sequencing Center for Infectious Disease"/>
            <person name="Wu L."/>
            <person name="Ma J."/>
        </authorList>
    </citation>
    <scope>NUCLEOTIDE SEQUENCE [LARGE SCALE GENOMIC DNA]</scope>
    <source>
        <strain evidence="4">JCM 31202</strain>
    </source>
</reference>
<name>A0ABW3F614_9ACTN</name>
<feature type="domain" description="Winged helix-turn helix" evidence="2">
    <location>
        <begin position="99"/>
        <end position="156"/>
    </location>
</feature>
<dbReference type="InterPro" id="IPR025959">
    <property type="entry name" value="Winged_HTH_dom"/>
</dbReference>